<gene>
    <name evidence="2" type="ORF">MELLADRAFT_114102</name>
</gene>
<dbReference type="InParanoid" id="F4SC66"/>
<organism evidence="3">
    <name type="scientific">Melampsora larici-populina (strain 98AG31 / pathotype 3-4-7)</name>
    <name type="common">Poplar leaf rust fungus</name>
    <dbReference type="NCBI Taxonomy" id="747676"/>
    <lineage>
        <taxon>Eukaryota</taxon>
        <taxon>Fungi</taxon>
        <taxon>Dikarya</taxon>
        <taxon>Basidiomycota</taxon>
        <taxon>Pucciniomycotina</taxon>
        <taxon>Pucciniomycetes</taxon>
        <taxon>Pucciniales</taxon>
        <taxon>Melampsoraceae</taxon>
        <taxon>Melampsora</taxon>
    </lineage>
</organism>
<dbReference type="VEuPathDB" id="FungiDB:MELLADRAFT_114102"/>
<proteinExistence type="predicted"/>
<evidence type="ECO:0000313" key="3">
    <source>
        <dbReference type="Proteomes" id="UP000001072"/>
    </source>
</evidence>
<feature type="compositionally biased region" description="Polar residues" evidence="1">
    <location>
        <begin position="1"/>
        <end position="11"/>
    </location>
</feature>
<protein>
    <submittedName>
        <fullName evidence="2">Uncharacterized protein</fullName>
    </submittedName>
</protein>
<dbReference type="GeneID" id="18925210"/>
<dbReference type="Proteomes" id="UP000001072">
    <property type="component" value="Unassembled WGS sequence"/>
</dbReference>
<dbReference type="AlphaFoldDB" id="F4SC66"/>
<accession>F4SC66</accession>
<keyword evidence="3" id="KW-1185">Reference proteome</keyword>
<evidence type="ECO:0000256" key="1">
    <source>
        <dbReference type="SAM" id="MobiDB-lite"/>
    </source>
</evidence>
<dbReference type="KEGG" id="mlr:MELLADRAFT_114102"/>
<dbReference type="RefSeq" id="XP_007418969.1">
    <property type="nucleotide sequence ID" value="XM_007418907.1"/>
</dbReference>
<evidence type="ECO:0000313" key="2">
    <source>
        <dbReference type="EMBL" id="EGF97751.1"/>
    </source>
</evidence>
<name>F4SC66_MELLP</name>
<dbReference type="EMBL" id="GL883201">
    <property type="protein sequence ID" value="EGF97751.1"/>
    <property type="molecule type" value="Genomic_DNA"/>
</dbReference>
<dbReference type="HOGENOM" id="CLU_061421_0_0_1"/>
<feature type="region of interest" description="Disordered" evidence="1">
    <location>
        <begin position="1"/>
        <end position="27"/>
    </location>
</feature>
<sequence length="207" mass="23477">MDSSTGGSESSFRLDPAIGSLPPPTPGEPDDLVERICRFMTKHQTSTKKFLLSYLTSKNRYVVTRKKQWGSVKKGWKTTEEILDAIDKLVNAKPKCREKWNDWVLKKAKVIVAAQSPPTGSLYININKLDQTFFDHKMDVERDVTVIQSMNFIHELISFKLGLDESQSDSPLAESYVYHKSTDKAENTTSRLKAVSCLYKVMVRPAD</sequence>
<reference evidence="3" key="1">
    <citation type="journal article" date="2011" name="Proc. Natl. Acad. Sci. U.S.A.">
        <title>Obligate biotrophy features unraveled by the genomic analysis of rust fungi.</title>
        <authorList>
            <person name="Duplessis S."/>
            <person name="Cuomo C.A."/>
            <person name="Lin Y.-C."/>
            <person name="Aerts A."/>
            <person name="Tisserant E."/>
            <person name="Veneault-Fourrey C."/>
            <person name="Joly D.L."/>
            <person name="Hacquard S."/>
            <person name="Amselem J."/>
            <person name="Cantarel B.L."/>
            <person name="Chiu R."/>
            <person name="Coutinho P.M."/>
            <person name="Feau N."/>
            <person name="Field M."/>
            <person name="Frey P."/>
            <person name="Gelhaye E."/>
            <person name="Goldberg J."/>
            <person name="Grabherr M.G."/>
            <person name="Kodira C.D."/>
            <person name="Kohler A."/>
            <person name="Kuees U."/>
            <person name="Lindquist E.A."/>
            <person name="Lucas S.M."/>
            <person name="Mago R."/>
            <person name="Mauceli E."/>
            <person name="Morin E."/>
            <person name="Murat C."/>
            <person name="Pangilinan J.L."/>
            <person name="Park R."/>
            <person name="Pearson M."/>
            <person name="Quesneville H."/>
            <person name="Rouhier N."/>
            <person name="Sakthikumar S."/>
            <person name="Salamov A.A."/>
            <person name="Schmutz J."/>
            <person name="Selles B."/>
            <person name="Shapiro H."/>
            <person name="Tanguay P."/>
            <person name="Tuskan G.A."/>
            <person name="Henrissat B."/>
            <person name="Van de Peer Y."/>
            <person name="Rouze P."/>
            <person name="Ellis J.G."/>
            <person name="Dodds P.N."/>
            <person name="Schein J.E."/>
            <person name="Zhong S."/>
            <person name="Hamelin R.C."/>
            <person name="Grigoriev I.V."/>
            <person name="Szabo L.J."/>
            <person name="Martin F."/>
        </authorList>
    </citation>
    <scope>NUCLEOTIDE SEQUENCE [LARGE SCALE GENOMIC DNA]</scope>
    <source>
        <strain evidence="3">98AG31 / pathotype 3-4-7</strain>
    </source>
</reference>